<evidence type="ECO:0000313" key="8">
    <source>
        <dbReference type="EMBL" id="MDO6673820.1"/>
    </source>
</evidence>
<dbReference type="InterPro" id="IPR003770">
    <property type="entry name" value="MLTG-like"/>
</dbReference>
<dbReference type="GO" id="GO:0008932">
    <property type="term" value="F:lytic endotransglycosylase activity"/>
    <property type="evidence" value="ECO:0007669"/>
    <property type="project" value="UniProtKB-UniRule"/>
</dbReference>
<dbReference type="CDD" id="cd08010">
    <property type="entry name" value="MltG_like"/>
    <property type="match status" value="1"/>
</dbReference>
<evidence type="ECO:0000256" key="5">
    <source>
        <dbReference type="ARBA" id="ARBA00023239"/>
    </source>
</evidence>
<comment type="caution">
    <text evidence="8">The sequence shown here is derived from an EMBL/GenBank/DDBJ whole genome shotgun (WGS) entry which is preliminary data.</text>
</comment>
<keyword evidence="6 7" id="KW-0961">Cell wall biogenesis/degradation</keyword>
<dbReference type="Gene3D" id="3.30.160.60">
    <property type="entry name" value="Classic Zinc Finger"/>
    <property type="match status" value="1"/>
</dbReference>
<sequence length="333" mass="37431">MRVFKILLMLVVLAVAAGVVGFRYWQAQLLSPLAIEKEQLFEVPKGASLTRVVSELESQGIIEASWPYKVWSRLEPEAVNGLRAGEFRLTPGLNGRELVALLSSDDVVSYTLTVPEGWTFAQMRTAMDASPKLEHTTRDMSDEELMAAVGAEGEKPEGRFFPDTYRYHKGVSDLSLYKQAYTRMSKTLEEVWAGRDDDLPITSAYEALIMASLIERETGAPEERDEIAGVFKRRMERGMRLQTDPTVIYGLGKDYDGSLSRADLRKPTPWNTYVITGLPPTPIAMPGRAALEAAVHPKEGDTYYFVAKGEGKHHFSRTLREHNNAVRRYILNR</sequence>
<evidence type="ECO:0000256" key="3">
    <source>
        <dbReference type="ARBA" id="ARBA00022989"/>
    </source>
</evidence>
<reference evidence="8" key="1">
    <citation type="submission" date="2023-07" db="EMBL/GenBank/DDBJ databases">
        <title>Genome content predicts the carbon catabolic preferences of heterotrophic bacteria.</title>
        <authorList>
            <person name="Gralka M."/>
        </authorList>
    </citation>
    <scope>NUCLEOTIDE SEQUENCE</scope>
    <source>
        <strain evidence="8">C2R13</strain>
    </source>
</reference>
<accession>A0AAP4WX84</accession>
<comment type="catalytic activity">
    <reaction evidence="7">
        <text>a peptidoglycan chain = a peptidoglycan chain with N-acetyl-1,6-anhydromuramyl-[peptide] at the reducing end + a peptidoglycan chain with N-acetylglucosamine at the non-reducing end.</text>
        <dbReference type="EC" id="4.2.2.29"/>
    </reaction>
</comment>
<evidence type="ECO:0000256" key="1">
    <source>
        <dbReference type="ARBA" id="ARBA00022475"/>
    </source>
</evidence>
<name>A0AAP4WX84_9GAMM</name>
<dbReference type="AlphaFoldDB" id="A0AAP4WX84"/>
<dbReference type="PANTHER" id="PTHR30518">
    <property type="entry name" value="ENDOLYTIC MUREIN TRANSGLYCOSYLASE"/>
    <property type="match status" value="1"/>
</dbReference>
<evidence type="ECO:0000256" key="7">
    <source>
        <dbReference type="HAMAP-Rule" id="MF_02065"/>
    </source>
</evidence>
<keyword evidence="4 7" id="KW-0472">Membrane</keyword>
<dbReference type="RefSeq" id="WP_303595571.1">
    <property type="nucleotide sequence ID" value="NZ_JAUORK010000035.1"/>
</dbReference>
<dbReference type="GO" id="GO:0071555">
    <property type="term" value="P:cell wall organization"/>
    <property type="evidence" value="ECO:0007669"/>
    <property type="project" value="UniProtKB-KW"/>
</dbReference>
<dbReference type="HAMAP" id="MF_02065">
    <property type="entry name" value="MltG"/>
    <property type="match status" value="1"/>
</dbReference>
<gene>
    <name evidence="7 8" type="primary">mltG</name>
    <name evidence="8" type="ORF">Q4535_17075</name>
</gene>
<proteinExistence type="inferred from homology"/>
<dbReference type="Gene3D" id="3.30.1490.480">
    <property type="entry name" value="Endolytic murein transglycosylase"/>
    <property type="match status" value="1"/>
</dbReference>
<dbReference type="EMBL" id="JAUORK010000035">
    <property type="protein sequence ID" value="MDO6673820.1"/>
    <property type="molecule type" value="Genomic_DNA"/>
</dbReference>
<protein>
    <recommendedName>
        <fullName evidence="7">Endolytic murein transglycosylase</fullName>
        <ecNumber evidence="7">4.2.2.29</ecNumber>
    </recommendedName>
    <alternativeName>
        <fullName evidence="7">Peptidoglycan lytic transglycosylase</fullName>
    </alternativeName>
    <alternativeName>
        <fullName evidence="7">Peptidoglycan polymerization terminase</fullName>
    </alternativeName>
</protein>
<keyword evidence="3 7" id="KW-1133">Transmembrane helix</keyword>
<evidence type="ECO:0000256" key="2">
    <source>
        <dbReference type="ARBA" id="ARBA00022692"/>
    </source>
</evidence>
<evidence type="ECO:0000256" key="4">
    <source>
        <dbReference type="ARBA" id="ARBA00023136"/>
    </source>
</evidence>
<keyword evidence="1 7" id="KW-1003">Cell membrane</keyword>
<dbReference type="GO" id="GO:0005886">
    <property type="term" value="C:plasma membrane"/>
    <property type="evidence" value="ECO:0007669"/>
    <property type="project" value="UniProtKB-UniRule"/>
</dbReference>
<evidence type="ECO:0000256" key="6">
    <source>
        <dbReference type="ARBA" id="ARBA00023316"/>
    </source>
</evidence>
<evidence type="ECO:0000313" key="9">
    <source>
        <dbReference type="Proteomes" id="UP001170481"/>
    </source>
</evidence>
<comment type="similarity">
    <text evidence="7">Belongs to the transglycosylase MltG family.</text>
</comment>
<dbReference type="Pfam" id="PF02618">
    <property type="entry name" value="YceG"/>
    <property type="match status" value="1"/>
</dbReference>
<keyword evidence="5 7" id="KW-0456">Lyase</keyword>
<dbReference type="EC" id="4.2.2.29" evidence="7"/>
<organism evidence="8 9">
    <name type="scientific">Cobetia amphilecti</name>
    <dbReference type="NCBI Taxonomy" id="1055104"/>
    <lineage>
        <taxon>Bacteria</taxon>
        <taxon>Pseudomonadati</taxon>
        <taxon>Pseudomonadota</taxon>
        <taxon>Gammaproteobacteria</taxon>
        <taxon>Oceanospirillales</taxon>
        <taxon>Halomonadaceae</taxon>
        <taxon>Cobetia</taxon>
    </lineage>
</organism>
<dbReference type="NCBIfam" id="TIGR00247">
    <property type="entry name" value="endolytic transglycosylase MltG"/>
    <property type="match status" value="1"/>
</dbReference>
<feature type="site" description="Important for catalytic activity" evidence="7">
    <location>
        <position position="217"/>
    </location>
</feature>
<comment type="function">
    <text evidence="7">Functions as a peptidoglycan terminase that cleaves nascent peptidoglycan strands endolytically to terminate their elongation.</text>
</comment>
<keyword evidence="7" id="KW-0997">Cell inner membrane</keyword>
<dbReference type="GO" id="GO:0009252">
    <property type="term" value="P:peptidoglycan biosynthetic process"/>
    <property type="evidence" value="ECO:0007669"/>
    <property type="project" value="UniProtKB-UniRule"/>
</dbReference>
<keyword evidence="2 7" id="KW-0812">Transmembrane</keyword>
<dbReference type="Proteomes" id="UP001170481">
    <property type="component" value="Unassembled WGS sequence"/>
</dbReference>
<dbReference type="PANTHER" id="PTHR30518:SF2">
    <property type="entry name" value="ENDOLYTIC MUREIN TRANSGLYCOSYLASE"/>
    <property type="match status" value="1"/>
</dbReference>